<dbReference type="AlphaFoldDB" id="A0A9P8PRX1"/>
<keyword evidence="2" id="KW-1185">Reference proteome</keyword>
<comment type="caution">
    <text evidence="1">The sequence shown here is derived from an EMBL/GenBank/DDBJ whole genome shotgun (WGS) entry which is preliminary data.</text>
</comment>
<accession>A0A9P8PRX1</accession>
<proteinExistence type="predicted"/>
<organism evidence="1 2">
    <name type="scientific">Wickerhamomyces mucosus</name>
    <dbReference type="NCBI Taxonomy" id="1378264"/>
    <lineage>
        <taxon>Eukaryota</taxon>
        <taxon>Fungi</taxon>
        <taxon>Dikarya</taxon>
        <taxon>Ascomycota</taxon>
        <taxon>Saccharomycotina</taxon>
        <taxon>Saccharomycetes</taxon>
        <taxon>Phaffomycetales</taxon>
        <taxon>Wickerhamomycetaceae</taxon>
        <taxon>Wickerhamomyces</taxon>
    </lineage>
</organism>
<gene>
    <name evidence="1" type="ORF">WICMUC_001779</name>
</gene>
<protein>
    <submittedName>
        <fullName evidence="1">Uncharacterized protein</fullName>
    </submittedName>
</protein>
<evidence type="ECO:0000313" key="1">
    <source>
        <dbReference type="EMBL" id="KAH3677198.1"/>
    </source>
</evidence>
<reference evidence="1" key="2">
    <citation type="submission" date="2021-01" db="EMBL/GenBank/DDBJ databases">
        <authorList>
            <person name="Schikora-Tamarit M.A."/>
        </authorList>
    </citation>
    <scope>NUCLEOTIDE SEQUENCE</scope>
    <source>
        <strain evidence="1">CBS6341</strain>
    </source>
</reference>
<evidence type="ECO:0000313" key="2">
    <source>
        <dbReference type="Proteomes" id="UP000769528"/>
    </source>
</evidence>
<dbReference type="EMBL" id="JAEUBF010000544">
    <property type="protein sequence ID" value="KAH3677198.1"/>
    <property type="molecule type" value="Genomic_DNA"/>
</dbReference>
<dbReference type="Proteomes" id="UP000769528">
    <property type="component" value="Unassembled WGS sequence"/>
</dbReference>
<reference evidence="1" key="1">
    <citation type="journal article" date="2021" name="Open Biol.">
        <title>Shared evolutionary footprints suggest mitochondrial oxidative damage underlies multiple complex I losses in fungi.</title>
        <authorList>
            <person name="Schikora-Tamarit M.A."/>
            <person name="Marcet-Houben M."/>
            <person name="Nosek J."/>
            <person name="Gabaldon T."/>
        </authorList>
    </citation>
    <scope>NUCLEOTIDE SEQUENCE</scope>
    <source>
        <strain evidence="1">CBS6341</strain>
    </source>
</reference>
<sequence>MTTLKPLAYVEYKFKSSCSPCSSFDKTFLKDSTDPELLFDKNDLDLFEPISGFEFFRDKVLGNDLLLLVNGCVNLDVTFDAVNLGCLFILSDPELMIGGLLNSSLAEFNEELIELFEAVVDLVFLIGALGKAACLIIGVVNSF</sequence>
<name>A0A9P8PRX1_9ASCO</name>